<accession>A0A5B6Z2N9</accession>
<sequence length="373" mass="41739">MNDTAGKTASSLAITEKKPHRPGGCVGIFFQLFDWNRRFAKKKLFSKKLLPPARAKQASKKFGGDEKLPKFRLIADENSGGFPNVKKNGTRNVDSEQKYETGAPSLVARLMGLESMPPAQQDKLKKASFSEFGSDRGEKFVSNHSGFTKEDLNLEKGNVKHEFRPQKLQKTGLFERQPVTRFGAEALQFKSVLSRSKKHHPRLASPMKSPRMLSGRNKSRFIDAATKILEPGLQATNRAKCALTYSNIMHHAPKDDIMMEGTLALPQDLLENSNYYASAGKSPKGQSSCKNCGRHQFLVPLCQVMSTLLLMGQKGVSQDNQYPHPRKSRSKFCRKVRSNPFLLLLKQGMTYELVLNPLQIEGLLIKAVKFSAR</sequence>
<feature type="domain" description="DUF3741" evidence="2">
    <location>
        <begin position="95"/>
        <end position="120"/>
    </location>
</feature>
<protein>
    <recommendedName>
        <fullName evidence="2">DUF3741 domain-containing protein</fullName>
    </recommendedName>
</protein>
<dbReference type="InterPro" id="IPR032795">
    <property type="entry name" value="DUF3741-assoc"/>
</dbReference>
<name>A0A5B6Z2N9_DAVIN</name>
<feature type="region of interest" description="Disordered" evidence="1">
    <location>
        <begin position="194"/>
        <end position="214"/>
    </location>
</feature>
<dbReference type="PANTHER" id="PTHR21726:SF61">
    <property type="entry name" value="DNAA INITIATOR-ASSOCIATING PROTEIN"/>
    <property type="match status" value="1"/>
</dbReference>
<evidence type="ECO:0000259" key="2">
    <source>
        <dbReference type="Pfam" id="PF14383"/>
    </source>
</evidence>
<gene>
    <name evidence="3" type="ORF">Din_007841</name>
</gene>
<proteinExistence type="predicted"/>
<reference evidence="3" key="1">
    <citation type="submission" date="2019-08" db="EMBL/GenBank/DDBJ databases">
        <title>Reference gene set and small RNA set construction with multiple tissues from Davidia involucrata Baill.</title>
        <authorList>
            <person name="Yang H."/>
            <person name="Zhou C."/>
            <person name="Li G."/>
            <person name="Wang J."/>
            <person name="Gao P."/>
            <person name="Wang M."/>
            <person name="Wang R."/>
            <person name="Zhao Y."/>
        </authorList>
    </citation>
    <scope>NUCLEOTIDE SEQUENCE</scope>
    <source>
        <tissue evidence="3">Mixed with DoveR01_LX</tissue>
    </source>
</reference>
<evidence type="ECO:0000256" key="1">
    <source>
        <dbReference type="SAM" id="MobiDB-lite"/>
    </source>
</evidence>
<dbReference type="PANTHER" id="PTHR21726">
    <property type="entry name" value="PHOSPHATIDYLINOSITOL N-ACETYLGLUCOSAMINYLTRANSFERASE SUBUNIT P DOWN SYNDROME CRITICAL REGION PROTEIN 5 -RELATED"/>
    <property type="match status" value="1"/>
</dbReference>
<dbReference type="AlphaFoldDB" id="A0A5B6Z2N9"/>
<dbReference type="Pfam" id="PF14383">
    <property type="entry name" value="VARLMGL"/>
    <property type="match status" value="1"/>
</dbReference>
<dbReference type="EMBL" id="GHES01007841">
    <property type="protein sequence ID" value="MPA38400.1"/>
    <property type="molecule type" value="Transcribed_RNA"/>
</dbReference>
<evidence type="ECO:0000313" key="3">
    <source>
        <dbReference type="EMBL" id="MPA38400.1"/>
    </source>
</evidence>
<organism evidence="3">
    <name type="scientific">Davidia involucrata</name>
    <name type="common">Dove tree</name>
    <dbReference type="NCBI Taxonomy" id="16924"/>
    <lineage>
        <taxon>Eukaryota</taxon>
        <taxon>Viridiplantae</taxon>
        <taxon>Streptophyta</taxon>
        <taxon>Embryophyta</taxon>
        <taxon>Tracheophyta</taxon>
        <taxon>Spermatophyta</taxon>
        <taxon>Magnoliopsida</taxon>
        <taxon>eudicotyledons</taxon>
        <taxon>Gunneridae</taxon>
        <taxon>Pentapetalae</taxon>
        <taxon>asterids</taxon>
        <taxon>Cornales</taxon>
        <taxon>Nyssaceae</taxon>
        <taxon>Davidia</taxon>
    </lineage>
</organism>